<protein>
    <recommendedName>
        <fullName evidence="4">Lipoprotein</fullName>
    </recommendedName>
</protein>
<keyword evidence="1" id="KW-0732">Signal</keyword>
<reference evidence="2 3" key="1">
    <citation type="submission" date="2023-11" db="EMBL/GenBank/DDBJ databases">
        <title>Gilvimarinus fulvus sp. nov., isolated from the surface of Kelp.</title>
        <authorList>
            <person name="Sun Y.Y."/>
            <person name="Gong Y."/>
            <person name="Du Z.J."/>
        </authorList>
    </citation>
    <scope>NUCLEOTIDE SEQUENCE [LARGE SCALE GENOMIC DNA]</scope>
    <source>
        <strain evidence="2 3">SDUM040013</strain>
    </source>
</reference>
<evidence type="ECO:0000256" key="1">
    <source>
        <dbReference type="SAM" id="SignalP"/>
    </source>
</evidence>
<dbReference type="EMBL" id="JAXAFO010000040">
    <property type="protein sequence ID" value="MDX6851114.1"/>
    <property type="molecule type" value="Genomic_DNA"/>
</dbReference>
<name>A0ABU4S1Q0_9GAMM</name>
<keyword evidence="3" id="KW-1185">Reference proteome</keyword>
<organism evidence="2 3">
    <name type="scientific">Gilvimarinus gilvus</name>
    <dbReference type="NCBI Taxonomy" id="3058038"/>
    <lineage>
        <taxon>Bacteria</taxon>
        <taxon>Pseudomonadati</taxon>
        <taxon>Pseudomonadota</taxon>
        <taxon>Gammaproteobacteria</taxon>
        <taxon>Cellvibrionales</taxon>
        <taxon>Cellvibrionaceae</taxon>
        <taxon>Gilvimarinus</taxon>
    </lineage>
</organism>
<dbReference type="PROSITE" id="PS51257">
    <property type="entry name" value="PROKAR_LIPOPROTEIN"/>
    <property type="match status" value="1"/>
</dbReference>
<gene>
    <name evidence="2" type="ORF">SCD92_17180</name>
</gene>
<sequence length="77" mass="8433">MMKIKSPLVIIGLLFVLTACSTVHYDHGYAKDGVREGFEPDLEVCKAENPDSASARDGCMSDKGWTRSDAIKVDRGE</sequence>
<dbReference type="Proteomes" id="UP001273505">
    <property type="component" value="Unassembled WGS sequence"/>
</dbReference>
<feature type="signal peptide" evidence="1">
    <location>
        <begin position="1"/>
        <end position="25"/>
    </location>
</feature>
<dbReference type="RefSeq" id="WP_319835122.1">
    <property type="nucleotide sequence ID" value="NZ_JAXAFO010000040.1"/>
</dbReference>
<feature type="chain" id="PRO_5046236507" description="Lipoprotein" evidence="1">
    <location>
        <begin position="26"/>
        <end position="77"/>
    </location>
</feature>
<evidence type="ECO:0008006" key="4">
    <source>
        <dbReference type="Google" id="ProtNLM"/>
    </source>
</evidence>
<evidence type="ECO:0000313" key="3">
    <source>
        <dbReference type="Proteomes" id="UP001273505"/>
    </source>
</evidence>
<accession>A0ABU4S1Q0</accession>
<evidence type="ECO:0000313" key="2">
    <source>
        <dbReference type="EMBL" id="MDX6851114.1"/>
    </source>
</evidence>
<proteinExistence type="predicted"/>
<comment type="caution">
    <text evidence="2">The sequence shown here is derived from an EMBL/GenBank/DDBJ whole genome shotgun (WGS) entry which is preliminary data.</text>
</comment>